<gene>
    <name evidence="1" type="ORF">EII21_05820</name>
</gene>
<dbReference type="AlphaFoldDB" id="A0A3P2A4V2"/>
<keyword evidence="2" id="KW-1185">Reference proteome</keyword>
<reference evidence="1 2" key="1">
    <citation type="submission" date="2018-11" db="EMBL/GenBank/DDBJ databases">
        <title>Genomes From Bacteria Associated with the Canine Oral Cavity: a Test Case for Automated Genome-Based Taxonomic Assignment.</title>
        <authorList>
            <person name="Coil D.A."/>
            <person name="Jospin G."/>
            <person name="Darling A.E."/>
            <person name="Wallis C."/>
            <person name="Davis I.J."/>
            <person name="Harris S."/>
            <person name="Eisen J.A."/>
            <person name="Holcombe L.J."/>
            <person name="O'Flynn C."/>
        </authorList>
    </citation>
    <scope>NUCLEOTIDE SEQUENCE [LARGE SCALE GENOMIC DNA]</scope>
    <source>
        <strain evidence="1 2">COT-280</strain>
    </source>
</reference>
<dbReference type="EMBL" id="RQYC01000006">
    <property type="protein sequence ID" value="RRD90434.1"/>
    <property type="molecule type" value="Genomic_DNA"/>
</dbReference>
<accession>A0A3P2A4V2</accession>
<organism evidence="1 2">
    <name type="scientific">Conchiformibius steedae</name>
    <dbReference type="NCBI Taxonomy" id="153493"/>
    <lineage>
        <taxon>Bacteria</taxon>
        <taxon>Pseudomonadati</taxon>
        <taxon>Pseudomonadota</taxon>
        <taxon>Betaproteobacteria</taxon>
        <taxon>Neisseriales</taxon>
        <taxon>Neisseriaceae</taxon>
        <taxon>Conchiformibius</taxon>
    </lineage>
</organism>
<evidence type="ECO:0008006" key="3">
    <source>
        <dbReference type="Google" id="ProtNLM"/>
    </source>
</evidence>
<name>A0A3P2A4V2_9NEIS</name>
<dbReference type="Proteomes" id="UP000269923">
    <property type="component" value="Unassembled WGS sequence"/>
</dbReference>
<sequence length="183" mass="21165">MSYPQFNCNILKQSLIELFLNNEQIIIQAFTTDDIIGSVLRTHLVCEQFLAIWIYASCNQTGFLESGQISFHNKLKMAENLELPDYAVKIFNNINKIRNRIAHNIQQNEIDRDILQSTHDVAQKAVLIHFPDVMENGIQLCDKNETPKYCLTLAESRKKPHQYLALILFLTIHRVAYSQCPDD</sequence>
<dbReference type="OrthoDB" id="8611606at2"/>
<proteinExistence type="predicted"/>
<comment type="caution">
    <text evidence="1">The sequence shown here is derived from an EMBL/GenBank/DDBJ whole genome shotgun (WGS) entry which is preliminary data.</text>
</comment>
<protein>
    <recommendedName>
        <fullName evidence="3">DUF4145 domain-containing protein</fullName>
    </recommendedName>
</protein>
<evidence type="ECO:0000313" key="2">
    <source>
        <dbReference type="Proteomes" id="UP000269923"/>
    </source>
</evidence>
<evidence type="ECO:0000313" key="1">
    <source>
        <dbReference type="EMBL" id="RRD90434.1"/>
    </source>
</evidence>